<organism evidence="1 2">
    <name type="scientific">Sphingobacterium tenebrionis</name>
    <dbReference type="NCBI Taxonomy" id="3111775"/>
    <lineage>
        <taxon>Bacteria</taxon>
        <taxon>Pseudomonadati</taxon>
        <taxon>Bacteroidota</taxon>
        <taxon>Sphingobacteriia</taxon>
        <taxon>Sphingobacteriales</taxon>
        <taxon>Sphingobacteriaceae</taxon>
        <taxon>Sphingobacterium</taxon>
    </lineage>
</organism>
<dbReference type="Proteomes" id="UP001363035">
    <property type="component" value="Unassembled WGS sequence"/>
</dbReference>
<evidence type="ECO:0000313" key="1">
    <source>
        <dbReference type="EMBL" id="MEI5986114.1"/>
    </source>
</evidence>
<dbReference type="RefSeq" id="WP_336557952.1">
    <property type="nucleotide sequence ID" value="NZ_JAYLLN010000044.1"/>
</dbReference>
<name>A0ABU8I8R4_9SPHI</name>
<reference evidence="1 2" key="1">
    <citation type="submission" date="2024-01" db="EMBL/GenBank/DDBJ databases">
        <title>Sphingobacterium tenebrionis sp. nov., a novel endophyte isolated from tenebrio molitor intestines.</title>
        <authorList>
            <person name="Zhang C."/>
        </authorList>
    </citation>
    <scope>NUCLEOTIDE SEQUENCE [LARGE SCALE GENOMIC DNA]</scope>
    <source>
        <strain evidence="1 2">PU5-4</strain>
    </source>
</reference>
<gene>
    <name evidence="1" type="ORF">VJ786_14520</name>
</gene>
<accession>A0ABU8I8R4</accession>
<sequence>MQQIDYQAILQTLSSKLEVALEMESVDKTVVFDAPDLGFKILMDEGHIKDPVLDQAKKTVYLNVHQFVAQQEKVINRLKVMAGMAKKIYARDTVLARVDKKVALEFQEDHHLQIPLPGKYRYGLFHQGELVSLAVFSGGRKMLDKPSDYRSFELLRFCHKADFLVLGGISKLLKVFIADFKPGDIMTYSDKDWSQDSSLAVIGFRKIAEKPAQQFWVSGSRQVPFHDFAELEQIKLVYPDGYLFSNSGSIKLVYTV</sequence>
<proteinExistence type="predicted"/>
<protein>
    <submittedName>
        <fullName evidence="1">Uncharacterized protein</fullName>
    </submittedName>
</protein>
<keyword evidence="2" id="KW-1185">Reference proteome</keyword>
<evidence type="ECO:0000313" key="2">
    <source>
        <dbReference type="Proteomes" id="UP001363035"/>
    </source>
</evidence>
<comment type="caution">
    <text evidence="1">The sequence shown here is derived from an EMBL/GenBank/DDBJ whole genome shotgun (WGS) entry which is preliminary data.</text>
</comment>
<dbReference type="EMBL" id="JAYLLN010000044">
    <property type="protein sequence ID" value="MEI5986114.1"/>
    <property type="molecule type" value="Genomic_DNA"/>
</dbReference>